<dbReference type="Proteomes" id="UP000268436">
    <property type="component" value="Unassembled WGS sequence"/>
</dbReference>
<dbReference type="EMBL" id="RYER01000021">
    <property type="protein sequence ID" value="RUO13415.1"/>
    <property type="molecule type" value="Genomic_DNA"/>
</dbReference>
<organism evidence="2 4">
    <name type="scientific">Moraxella catarrhalis</name>
    <name type="common">Branhamella catarrhalis</name>
    <dbReference type="NCBI Taxonomy" id="480"/>
    <lineage>
        <taxon>Bacteria</taxon>
        <taxon>Pseudomonadati</taxon>
        <taxon>Pseudomonadota</taxon>
        <taxon>Gammaproteobacteria</taxon>
        <taxon>Moraxellales</taxon>
        <taxon>Moraxellaceae</taxon>
        <taxon>Moraxella</taxon>
    </lineage>
</organism>
<dbReference type="Proteomes" id="UP000280228">
    <property type="component" value="Chromosome"/>
</dbReference>
<gene>
    <name evidence="2" type="ORF">AO370_0209</name>
    <name evidence="1" type="ORF">EJK53_0564</name>
    <name evidence="3" type="ORF">EJK54_0180</name>
</gene>
<evidence type="ECO:0000313" key="3">
    <source>
        <dbReference type="EMBL" id="RUO13415.1"/>
    </source>
</evidence>
<evidence type="ECO:0000313" key="1">
    <source>
        <dbReference type="EMBL" id="AZQ93193.1"/>
    </source>
</evidence>
<evidence type="ECO:0000313" key="4">
    <source>
        <dbReference type="Proteomes" id="UP000078295"/>
    </source>
</evidence>
<reference evidence="2 4" key="1">
    <citation type="journal article" date="2016" name="Genome Biol. Evol.">
        <title>Comparative Genomic Analyses of the Moraxella catarrhalis Serosensitive and Seroresistant Lineages Demonstrate Their Independent Evolution.</title>
        <authorList>
            <person name="Earl J.P."/>
            <person name="de Vries S.P."/>
            <person name="Ahmed A."/>
            <person name="Powell E."/>
            <person name="Schultz M.P."/>
            <person name="Hermans P.W."/>
            <person name="Hill D.J."/>
            <person name="Zhou Z."/>
            <person name="Constantinidou C.I."/>
            <person name="Hu F.Z."/>
            <person name="Bootsma H.J."/>
            <person name="Ehrlich G.D."/>
        </authorList>
    </citation>
    <scope>NUCLEOTIDE SEQUENCE [LARGE SCALE GENOMIC DNA]</scope>
    <source>
        <strain evidence="2 4">F23</strain>
    </source>
</reference>
<name>A0A198X4C6_MORCA</name>
<accession>A0A198X4C6</accession>
<evidence type="ECO:0000313" key="5">
    <source>
        <dbReference type="Proteomes" id="UP000268436"/>
    </source>
</evidence>
<proteinExistence type="predicted"/>
<dbReference type="EMBL" id="LXHQ01000008">
    <property type="protein sequence ID" value="OAV28046.1"/>
    <property type="molecule type" value="Genomic_DNA"/>
</dbReference>
<dbReference type="Proteomes" id="UP000078295">
    <property type="component" value="Unassembled WGS sequence"/>
</dbReference>
<evidence type="ECO:0000313" key="6">
    <source>
        <dbReference type="Proteomes" id="UP000280228"/>
    </source>
</evidence>
<keyword evidence="5" id="KW-1185">Reference proteome</keyword>
<evidence type="ECO:0000313" key="2">
    <source>
        <dbReference type="EMBL" id="OAV28046.1"/>
    </source>
</evidence>
<sequence>MLHYIIFSVFLGFEIWSSDTDNHPSTFLAIMPNLPCLNA</sequence>
<protein>
    <submittedName>
        <fullName evidence="2">Uncharacterized protein</fullName>
    </submittedName>
</protein>
<reference evidence="5 6" key="2">
    <citation type="submission" date="2018-12" db="EMBL/GenBank/DDBJ databases">
        <title>Persistence of Moraxella catarrhalis in Chronic Obstructive Pulmonary Disease and Regulation of the Hag/MID Adhesin.</title>
        <authorList>
            <person name="Murphy T."/>
            <person name="Zhao X."/>
            <person name="Vyas G."/>
            <person name="Aluvathingal J."/>
            <person name="Nadendla S."/>
            <person name="Tallon L."/>
            <person name="Tettelin H."/>
        </authorList>
    </citation>
    <scope>NUCLEOTIDE SEQUENCE [LARGE SCALE GENOMIC DNA]</scope>
    <source>
        <strain evidence="3 5">173P27B1</strain>
        <strain evidence="1 6">46P58B1</strain>
    </source>
</reference>
<dbReference type="EMBL" id="CP034662">
    <property type="protein sequence ID" value="AZQ93193.1"/>
    <property type="molecule type" value="Genomic_DNA"/>
</dbReference>
<dbReference type="AlphaFoldDB" id="A0A198X4C6"/>